<comment type="function">
    <text evidence="13">Catalyzes the conversion of N5-carboxyaminoimidazole ribonucleotide (N5-CAIR) to 4-carboxy-5-aminoimidazole ribonucleotide (CAIR).</text>
</comment>
<dbReference type="Gene3D" id="3.40.50.20">
    <property type="match status" value="1"/>
</dbReference>
<organism evidence="16 17">
    <name type="scientific">Dissulfuribacter thermophilus</name>
    <dbReference type="NCBI Taxonomy" id="1156395"/>
    <lineage>
        <taxon>Bacteria</taxon>
        <taxon>Pseudomonadati</taxon>
        <taxon>Thermodesulfobacteriota</taxon>
        <taxon>Dissulfuribacteria</taxon>
        <taxon>Dissulfuribacterales</taxon>
        <taxon>Dissulfuribacteraceae</taxon>
        <taxon>Dissulfuribacter</taxon>
    </lineage>
</organism>
<dbReference type="InterPro" id="IPR020559">
    <property type="entry name" value="PRibGlycinamide_synth_CS"/>
</dbReference>
<comment type="catalytic activity">
    <reaction evidence="12">
        <text>5-phospho-beta-D-ribosylamine + glycine + ATP = N(1)-(5-phospho-beta-D-ribosyl)glycinamide + ADP + phosphate + H(+)</text>
        <dbReference type="Rhea" id="RHEA:17453"/>
        <dbReference type="ChEBI" id="CHEBI:15378"/>
        <dbReference type="ChEBI" id="CHEBI:30616"/>
        <dbReference type="ChEBI" id="CHEBI:43474"/>
        <dbReference type="ChEBI" id="CHEBI:57305"/>
        <dbReference type="ChEBI" id="CHEBI:58681"/>
        <dbReference type="ChEBI" id="CHEBI:143788"/>
        <dbReference type="ChEBI" id="CHEBI:456216"/>
        <dbReference type="EC" id="6.3.4.13"/>
    </reaction>
</comment>
<dbReference type="OrthoDB" id="9807240at2"/>
<evidence type="ECO:0000256" key="2">
    <source>
        <dbReference type="ARBA" id="ARBA00001946"/>
    </source>
</evidence>
<dbReference type="SUPFAM" id="SSF51246">
    <property type="entry name" value="Rudiment single hybrid motif"/>
    <property type="match status" value="1"/>
</dbReference>
<dbReference type="HAMAP" id="MF_00138">
    <property type="entry name" value="GARS"/>
    <property type="match status" value="1"/>
</dbReference>
<keyword evidence="7 12" id="KW-0658">Purine biosynthesis</keyword>
<evidence type="ECO:0000256" key="12">
    <source>
        <dbReference type="HAMAP-Rule" id="MF_00138"/>
    </source>
</evidence>
<comment type="pathway">
    <text evidence="13">Purine metabolism; IMP biosynthesis via de novo pathway; 5-amino-1-(5-phospho-D-ribosyl)imidazole-4-carboxylate from 5-amino-1-(5-phospho-D-ribosyl)imidazole (N5-CAIR route): step 2/2.</text>
</comment>
<dbReference type="PROSITE" id="PS50975">
    <property type="entry name" value="ATP_GRASP"/>
    <property type="match status" value="1"/>
</dbReference>
<dbReference type="NCBIfam" id="TIGR00877">
    <property type="entry name" value="purD"/>
    <property type="match status" value="1"/>
</dbReference>
<sequence>MAKHKVLVVGSGGREHALCWKLSLSPHIEEVICAPGNSGIGMHARCVDVSADDIKGLAKLAEEEGVYLTVVGPEAPLALGIVDEFEKRGLRIFGPNSGAAQIEASKVFTKNLLDKYGIPTGAFQVFEDPKEAEGYIEYIDMPVVLKADGLAAGKGVIICQTKEAAKDALMRIMVNKEFGEAGKRLVVEEFLKGEEASFMAITDGKTTLPLATSQDHKAVFDGDTGPNTGGMGAYSPAPVVDPRLFDVTMEIIISPTIKAMEQEGVPYRGVLYGGLIIDNSQPKVLEYNCRFGDPEAQPILMRLKSDLFEVIEAAMEGRLHEIELEWDDRAAVCIVLASKGYPGPYEKGKEIHGLEEVKKMEDVFCFHAGTREEGGKFYTNGGRVLGVTALGDTIEDAINRAYEAVELISWEGMHYRLDIGQKALKYPTSRRDNTPKVGILMGSPSDMGIMNEAKKTLEELGIACEMHCISAHRSPELAAQYAKNARQRGIKVLIAGAGMAAHLAGALAAHSPLPVIGVPIDSSSLGGLDALLSTVQMPPGVPVGTVGIGKAGAKNAAILAAQILAVGDQGVQRRILSLKEAMRRRIEEGSKFKV</sequence>
<comment type="catalytic activity">
    <reaction evidence="13">
        <text>5-carboxyamino-1-(5-phospho-D-ribosyl)imidazole + H(+) = 5-amino-1-(5-phospho-D-ribosyl)imidazole-4-carboxylate</text>
        <dbReference type="Rhea" id="RHEA:13193"/>
        <dbReference type="ChEBI" id="CHEBI:15378"/>
        <dbReference type="ChEBI" id="CHEBI:58730"/>
        <dbReference type="ChEBI" id="CHEBI:77657"/>
        <dbReference type="EC" id="5.4.99.18"/>
    </reaction>
</comment>
<evidence type="ECO:0000256" key="13">
    <source>
        <dbReference type="HAMAP-Rule" id="MF_01929"/>
    </source>
</evidence>
<dbReference type="UniPathway" id="UPA00074">
    <property type="reaction ID" value="UER00125"/>
</dbReference>
<dbReference type="GO" id="GO:0004637">
    <property type="term" value="F:phosphoribosylamine-glycine ligase activity"/>
    <property type="evidence" value="ECO:0007669"/>
    <property type="project" value="UniProtKB-UniRule"/>
</dbReference>
<protein>
    <recommendedName>
        <fullName evidence="12 13">Multifunctional fusion protein</fullName>
    </recommendedName>
    <domain>
        <recommendedName>
            <fullName evidence="12">Phosphoribosylamine--glycine ligase</fullName>
            <ecNumber evidence="12">6.3.4.13</ecNumber>
        </recommendedName>
        <alternativeName>
            <fullName evidence="12">GARS</fullName>
        </alternativeName>
        <alternativeName>
            <fullName evidence="12">Glycinamide ribonucleotide synthetase</fullName>
        </alternativeName>
        <alternativeName>
            <fullName evidence="12">Phosphoribosylglycinamide synthetase</fullName>
        </alternativeName>
    </domain>
    <domain>
        <recommendedName>
            <fullName evidence="13">N5-carboxyaminoimidazole ribonucleotide mutase</fullName>
            <shortName evidence="13">N5-CAIR mutase</shortName>
            <ecNumber evidence="13">5.4.99.18</ecNumber>
        </recommendedName>
        <alternativeName>
            <fullName evidence="13">5-(carboxyamino)imidazole ribonucleotide mutase</fullName>
        </alternativeName>
    </domain>
</protein>
<dbReference type="SMART" id="SM01209">
    <property type="entry name" value="GARS_A"/>
    <property type="match status" value="1"/>
</dbReference>
<comment type="cofactor">
    <cofactor evidence="2">
        <name>Mg(2+)</name>
        <dbReference type="ChEBI" id="CHEBI:18420"/>
    </cofactor>
</comment>
<evidence type="ECO:0000256" key="4">
    <source>
        <dbReference type="ARBA" id="ARBA00022598"/>
    </source>
</evidence>
<dbReference type="GO" id="GO:0006189">
    <property type="term" value="P:'de novo' IMP biosynthetic process"/>
    <property type="evidence" value="ECO:0007669"/>
    <property type="project" value="UniProtKB-UniRule"/>
</dbReference>
<dbReference type="InterPro" id="IPR020560">
    <property type="entry name" value="PRibGlycinamide_synth_C-dom"/>
</dbReference>
<evidence type="ECO:0000313" key="16">
    <source>
        <dbReference type="EMBL" id="OCC14739.1"/>
    </source>
</evidence>
<dbReference type="Pfam" id="PF00731">
    <property type="entry name" value="AIRC"/>
    <property type="match status" value="1"/>
</dbReference>
<dbReference type="GO" id="GO:0034023">
    <property type="term" value="F:5-(carboxyamino)imidazole ribonucleotide mutase activity"/>
    <property type="evidence" value="ECO:0007669"/>
    <property type="project" value="UniProtKB-UniRule"/>
</dbReference>
<comment type="similarity">
    <text evidence="13">Belongs to the AIR carboxylase family. Class I subfamily.</text>
</comment>
<dbReference type="HAMAP" id="MF_01929">
    <property type="entry name" value="PurE_classI"/>
    <property type="match status" value="1"/>
</dbReference>
<feature type="binding site" evidence="13">
    <location>
        <position position="473"/>
    </location>
    <ligand>
        <name>substrate</name>
    </ligand>
</feature>
<dbReference type="EMBL" id="MAGO01000009">
    <property type="protein sequence ID" value="OCC14739.1"/>
    <property type="molecule type" value="Genomic_DNA"/>
</dbReference>
<dbReference type="SUPFAM" id="SSF52440">
    <property type="entry name" value="PreATP-grasp domain"/>
    <property type="match status" value="1"/>
</dbReference>
<keyword evidence="9" id="KW-0460">Magnesium</keyword>
<feature type="binding site" evidence="13">
    <location>
        <position position="443"/>
    </location>
    <ligand>
        <name>substrate</name>
    </ligand>
</feature>
<reference evidence="16 17" key="1">
    <citation type="submission" date="2016-06" db="EMBL/GenBank/DDBJ databases">
        <title>Respiratory ammonification of nitrate coupled to the oxidation of elemental sulfur in deep-sea autotrophic thermophilic bacteria.</title>
        <authorList>
            <person name="Slobodkina G.B."/>
            <person name="Mardanov A.V."/>
            <person name="Ravin N.V."/>
            <person name="Frolova A.A."/>
            <person name="Viryasiv M.B."/>
            <person name="Chernyh N.A."/>
            <person name="Bonch-Osmolovskaya E.A."/>
            <person name="Slobodkin A.I."/>
        </authorList>
    </citation>
    <scope>NUCLEOTIDE SEQUENCE [LARGE SCALE GENOMIC DNA]</scope>
    <source>
        <strain evidence="16 17">S69</strain>
    </source>
</reference>
<dbReference type="InterPro" id="IPR016185">
    <property type="entry name" value="PreATP-grasp_dom_sf"/>
</dbReference>
<dbReference type="Pfam" id="PF02844">
    <property type="entry name" value="GARS_N"/>
    <property type="match status" value="1"/>
</dbReference>
<dbReference type="Gene3D" id="3.40.50.1970">
    <property type="match status" value="1"/>
</dbReference>
<keyword evidence="5" id="KW-0479">Metal-binding</keyword>
<dbReference type="STRING" id="1156395.DBT_1799"/>
<comment type="caution">
    <text evidence="16">The sequence shown here is derived from an EMBL/GenBank/DDBJ whole genome shotgun (WGS) entry which is preliminary data.</text>
</comment>
<comment type="similarity">
    <text evidence="11 12">Belongs to the GARS family.</text>
</comment>
<evidence type="ECO:0000256" key="11">
    <source>
        <dbReference type="ARBA" id="ARBA00038345"/>
    </source>
</evidence>
<dbReference type="SUPFAM" id="SSF52255">
    <property type="entry name" value="N5-CAIR mutase (phosphoribosylaminoimidazole carboxylase, PurE)"/>
    <property type="match status" value="1"/>
</dbReference>
<dbReference type="EC" id="5.4.99.18" evidence="13"/>
<dbReference type="InterPro" id="IPR011761">
    <property type="entry name" value="ATP-grasp"/>
</dbReference>
<dbReference type="FunFam" id="3.40.50.20:FF:000006">
    <property type="entry name" value="Phosphoribosylamine--glycine ligase, chloroplastic"/>
    <property type="match status" value="1"/>
</dbReference>
<dbReference type="InterPro" id="IPR020562">
    <property type="entry name" value="PRibGlycinamide_synth_N"/>
</dbReference>
<dbReference type="Gene3D" id="3.30.1490.20">
    <property type="entry name" value="ATP-grasp fold, A domain"/>
    <property type="match status" value="1"/>
</dbReference>
<dbReference type="InterPro" id="IPR000115">
    <property type="entry name" value="PRibGlycinamide_synth"/>
</dbReference>
<dbReference type="PROSITE" id="PS00184">
    <property type="entry name" value="GARS"/>
    <property type="match status" value="1"/>
</dbReference>
<dbReference type="InterPro" id="IPR013815">
    <property type="entry name" value="ATP_grasp_subdomain_1"/>
</dbReference>
<evidence type="ECO:0000256" key="5">
    <source>
        <dbReference type="ARBA" id="ARBA00022723"/>
    </source>
</evidence>
<dbReference type="GO" id="GO:0005524">
    <property type="term" value="F:ATP binding"/>
    <property type="evidence" value="ECO:0007669"/>
    <property type="project" value="UniProtKB-UniRule"/>
</dbReference>
<dbReference type="SUPFAM" id="SSF56059">
    <property type="entry name" value="Glutathione synthetase ATP-binding domain-like"/>
    <property type="match status" value="1"/>
</dbReference>
<feature type="binding site" evidence="13">
    <location>
        <position position="446"/>
    </location>
    <ligand>
        <name>substrate</name>
    </ligand>
</feature>
<dbReference type="GO" id="GO:0046872">
    <property type="term" value="F:metal ion binding"/>
    <property type="evidence" value="ECO:0007669"/>
    <property type="project" value="UniProtKB-KW"/>
</dbReference>
<dbReference type="PANTHER" id="PTHR43472:SF1">
    <property type="entry name" value="PHOSPHORIBOSYLAMINE--GLYCINE LIGASE, CHLOROPLASTIC"/>
    <property type="match status" value="1"/>
</dbReference>
<dbReference type="InterPro" id="IPR037123">
    <property type="entry name" value="PRibGlycinamide_synth_C_sf"/>
</dbReference>
<evidence type="ECO:0000256" key="3">
    <source>
        <dbReference type="ARBA" id="ARBA00005174"/>
    </source>
</evidence>
<evidence type="ECO:0000256" key="9">
    <source>
        <dbReference type="ARBA" id="ARBA00022842"/>
    </source>
</evidence>
<keyword evidence="17" id="KW-1185">Reference proteome</keyword>
<dbReference type="GO" id="GO:0009113">
    <property type="term" value="P:purine nucleobase biosynthetic process"/>
    <property type="evidence" value="ECO:0007669"/>
    <property type="project" value="InterPro"/>
</dbReference>
<comment type="pathway">
    <text evidence="3 12">Purine metabolism; IMP biosynthesis via de novo pathway; N(1)-(5-phospho-D-ribosyl)glycinamide from 5-phospho-alpha-D-ribose 1-diphosphate: step 2/2.</text>
</comment>
<dbReference type="PATRIC" id="fig|1156395.6.peg.1814"/>
<dbReference type="InterPro" id="IPR011054">
    <property type="entry name" value="Rudment_hybrid_motif"/>
</dbReference>
<evidence type="ECO:0000256" key="8">
    <source>
        <dbReference type="ARBA" id="ARBA00022840"/>
    </source>
</evidence>
<feature type="domain" description="ATP-grasp" evidence="15">
    <location>
        <begin position="110"/>
        <end position="316"/>
    </location>
</feature>
<evidence type="ECO:0000256" key="1">
    <source>
        <dbReference type="ARBA" id="ARBA00001936"/>
    </source>
</evidence>
<proteinExistence type="inferred from homology"/>
<keyword evidence="6 14" id="KW-0547">Nucleotide-binding</keyword>
<keyword evidence="8 14" id="KW-0067">ATP-binding</keyword>
<evidence type="ECO:0000256" key="14">
    <source>
        <dbReference type="PROSITE-ProRule" id="PRU00409"/>
    </source>
</evidence>
<dbReference type="Gene3D" id="3.90.600.10">
    <property type="entry name" value="Phosphoribosylglycinamide synthetase, C-terminal domain"/>
    <property type="match status" value="1"/>
</dbReference>
<dbReference type="Gene3D" id="3.30.470.20">
    <property type="entry name" value="ATP-grasp fold, B domain"/>
    <property type="match status" value="1"/>
</dbReference>
<dbReference type="Pfam" id="PF01071">
    <property type="entry name" value="GARS_A"/>
    <property type="match status" value="1"/>
</dbReference>
<keyword evidence="4 12" id="KW-0436">Ligase</keyword>
<evidence type="ECO:0000259" key="15">
    <source>
        <dbReference type="PROSITE" id="PS50975"/>
    </source>
</evidence>
<dbReference type="SMART" id="SM01210">
    <property type="entry name" value="GARS_C"/>
    <property type="match status" value="1"/>
</dbReference>
<dbReference type="FunFam" id="3.30.470.20:FF:000031">
    <property type="entry name" value="Phosphoribosylamine--glycine ligase"/>
    <property type="match status" value="1"/>
</dbReference>
<dbReference type="FunFam" id="3.90.600.10:FF:000001">
    <property type="entry name" value="Trifunctional purine biosynthetic protein adenosine-3"/>
    <property type="match status" value="1"/>
</dbReference>
<evidence type="ECO:0000256" key="10">
    <source>
        <dbReference type="ARBA" id="ARBA00023211"/>
    </source>
</evidence>
<dbReference type="RefSeq" id="WP_067619414.1">
    <property type="nucleotide sequence ID" value="NZ_MAGO01000009.1"/>
</dbReference>
<evidence type="ECO:0000313" key="17">
    <source>
        <dbReference type="Proteomes" id="UP000093080"/>
    </source>
</evidence>
<keyword evidence="13" id="KW-0413">Isomerase</keyword>
<dbReference type="EC" id="6.3.4.13" evidence="12"/>
<dbReference type="PANTHER" id="PTHR43472">
    <property type="entry name" value="PHOSPHORIBOSYLAMINE--GLYCINE LIGASE"/>
    <property type="match status" value="1"/>
</dbReference>
<keyword evidence="10" id="KW-0464">Manganese</keyword>
<dbReference type="AlphaFoldDB" id="A0A1B9F463"/>
<dbReference type="Proteomes" id="UP000093080">
    <property type="component" value="Unassembled WGS sequence"/>
</dbReference>
<dbReference type="NCBIfam" id="TIGR01162">
    <property type="entry name" value="purE"/>
    <property type="match status" value="1"/>
</dbReference>
<dbReference type="Pfam" id="PF02843">
    <property type="entry name" value="GARS_C"/>
    <property type="match status" value="1"/>
</dbReference>
<dbReference type="SMART" id="SM01001">
    <property type="entry name" value="AIRC"/>
    <property type="match status" value="1"/>
</dbReference>
<dbReference type="InterPro" id="IPR020561">
    <property type="entry name" value="PRibGlycinamid_synth_ATP-grasp"/>
</dbReference>
<dbReference type="InterPro" id="IPR000031">
    <property type="entry name" value="PurE_dom"/>
</dbReference>
<accession>A0A1B9F463</accession>
<gene>
    <name evidence="13" type="primary">purE</name>
    <name evidence="12" type="synonym">purD</name>
    <name evidence="16" type="ORF">DBT_1799</name>
</gene>
<name>A0A1B9F463_9BACT</name>
<comment type="cofactor">
    <cofactor evidence="1">
        <name>Mn(2+)</name>
        <dbReference type="ChEBI" id="CHEBI:29035"/>
    </cofactor>
</comment>
<evidence type="ECO:0000256" key="6">
    <source>
        <dbReference type="ARBA" id="ARBA00022741"/>
    </source>
</evidence>
<dbReference type="InterPro" id="IPR033747">
    <property type="entry name" value="PurE_ClassI"/>
</dbReference>
<evidence type="ECO:0000256" key="7">
    <source>
        <dbReference type="ARBA" id="ARBA00022755"/>
    </source>
</evidence>